<dbReference type="InterPro" id="IPR013762">
    <property type="entry name" value="Integrase-like_cat_sf"/>
</dbReference>
<accession>A0A8I1GG52</accession>
<dbReference type="CDD" id="cd00796">
    <property type="entry name" value="INT_Rci_Hp1_C"/>
    <property type="match status" value="1"/>
</dbReference>
<dbReference type="EMBL" id="JAEMUK010000003">
    <property type="protein sequence ID" value="MBJ7542257.1"/>
    <property type="molecule type" value="Genomic_DNA"/>
</dbReference>
<evidence type="ECO:0000259" key="3">
    <source>
        <dbReference type="PROSITE" id="PS51898"/>
    </source>
</evidence>
<dbReference type="InterPro" id="IPR011010">
    <property type="entry name" value="DNA_brk_join_enz"/>
</dbReference>
<organism evidence="4 5">
    <name type="scientific">Rhodomicrobium udaipurense</name>
    <dbReference type="NCBI Taxonomy" id="1202716"/>
    <lineage>
        <taxon>Bacteria</taxon>
        <taxon>Pseudomonadati</taxon>
        <taxon>Pseudomonadota</taxon>
        <taxon>Alphaproteobacteria</taxon>
        <taxon>Hyphomicrobiales</taxon>
        <taxon>Hyphomicrobiaceae</taxon>
        <taxon>Rhodomicrobium</taxon>
    </lineage>
</organism>
<evidence type="ECO:0000313" key="5">
    <source>
        <dbReference type="Proteomes" id="UP000623250"/>
    </source>
</evidence>
<dbReference type="PANTHER" id="PTHR30349">
    <property type="entry name" value="PHAGE INTEGRASE-RELATED"/>
    <property type="match status" value="1"/>
</dbReference>
<dbReference type="PROSITE" id="PS51898">
    <property type="entry name" value="TYR_RECOMBINASE"/>
    <property type="match status" value="1"/>
</dbReference>
<dbReference type="InterPro" id="IPR002104">
    <property type="entry name" value="Integrase_catalytic"/>
</dbReference>
<dbReference type="AlphaFoldDB" id="A0A8I1GG52"/>
<dbReference type="Pfam" id="PF00589">
    <property type="entry name" value="Phage_integrase"/>
    <property type="match status" value="1"/>
</dbReference>
<evidence type="ECO:0000256" key="1">
    <source>
        <dbReference type="ARBA" id="ARBA00022908"/>
    </source>
</evidence>
<sequence length="294" mass="33941">MHVPDLGEQANPRRHVRDLVEWWAGKTVADVKGKSCREYFEWRKTRAAYGAKGDTTASRDLATLRAAIRLWHKEHTLSMVPVVSIPEPSDPRDEWLTRDQVAHLLRVVRNRPKSAHLARLILIGVYSGTRSGAILSLRWMPSTDGGWIDLEHDLMYRRGRGKSETKKRTPPVRIHARLLPHLRRWREEDVARGITHVIHFNQRPVKKLRNSWDSAREIANFDQHFVLHSFRHTATTWMLQAGVPIWEVSGYVGMSVKTIEKVYGHHCPDYQNKAASAIAPKRVPRRSFARMIGE</sequence>
<proteinExistence type="predicted"/>
<gene>
    <name evidence="4" type="ORF">JDN41_01635</name>
</gene>
<protein>
    <submittedName>
        <fullName evidence="4">Site-specific integrase</fullName>
    </submittedName>
</protein>
<feature type="domain" description="Tyr recombinase" evidence="3">
    <location>
        <begin position="91"/>
        <end position="278"/>
    </location>
</feature>
<evidence type="ECO:0000256" key="2">
    <source>
        <dbReference type="ARBA" id="ARBA00023172"/>
    </source>
</evidence>
<keyword evidence="2" id="KW-0233">DNA recombination</keyword>
<keyword evidence="1" id="KW-0229">DNA integration</keyword>
<dbReference type="GO" id="GO:0006310">
    <property type="term" value="P:DNA recombination"/>
    <property type="evidence" value="ECO:0007669"/>
    <property type="project" value="UniProtKB-KW"/>
</dbReference>
<dbReference type="PANTHER" id="PTHR30349:SF88">
    <property type="entry name" value="BLL1584 PROTEIN"/>
    <property type="match status" value="1"/>
</dbReference>
<dbReference type="GO" id="GO:0015074">
    <property type="term" value="P:DNA integration"/>
    <property type="evidence" value="ECO:0007669"/>
    <property type="project" value="UniProtKB-KW"/>
</dbReference>
<keyword evidence="5" id="KW-1185">Reference proteome</keyword>
<dbReference type="SUPFAM" id="SSF56349">
    <property type="entry name" value="DNA breaking-rejoining enzymes"/>
    <property type="match status" value="1"/>
</dbReference>
<evidence type="ECO:0000313" key="4">
    <source>
        <dbReference type="EMBL" id="MBJ7542257.1"/>
    </source>
</evidence>
<dbReference type="Gene3D" id="1.10.443.10">
    <property type="entry name" value="Intergrase catalytic core"/>
    <property type="match status" value="1"/>
</dbReference>
<reference evidence="4 5" key="1">
    <citation type="submission" date="2020-12" db="EMBL/GenBank/DDBJ databases">
        <title>Revised draft genomes of Rhodomicrobium vannielii ATCC 17100 and Rhodomicrobium udaipurense JA643.</title>
        <authorList>
            <person name="Conners E.M."/>
            <person name="Davenport E.J."/>
            <person name="Bose A."/>
        </authorList>
    </citation>
    <scope>NUCLEOTIDE SEQUENCE [LARGE SCALE GENOMIC DNA]</scope>
    <source>
        <strain evidence="4 5">JA643</strain>
    </source>
</reference>
<dbReference type="GO" id="GO:0003677">
    <property type="term" value="F:DNA binding"/>
    <property type="evidence" value="ECO:0007669"/>
    <property type="project" value="InterPro"/>
</dbReference>
<dbReference type="Proteomes" id="UP000623250">
    <property type="component" value="Unassembled WGS sequence"/>
</dbReference>
<name>A0A8I1GG52_9HYPH</name>
<comment type="caution">
    <text evidence="4">The sequence shown here is derived from an EMBL/GenBank/DDBJ whole genome shotgun (WGS) entry which is preliminary data.</text>
</comment>
<dbReference type="InterPro" id="IPR050090">
    <property type="entry name" value="Tyrosine_recombinase_XerCD"/>
</dbReference>